<evidence type="ECO:0000313" key="3">
    <source>
        <dbReference type="Proteomes" id="UP000257109"/>
    </source>
</evidence>
<keyword evidence="3" id="KW-1185">Reference proteome</keyword>
<evidence type="ECO:0000259" key="1">
    <source>
        <dbReference type="Pfam" id="PF24924"/>
    </source>
</evidence>
<sequence length="117" mass="13690">MARERRNRNDMEGINRFYLEERLLRLKEEDNWQAIVDVLELLIYGILLFPHLEDYVDLAVVEVFLAKKDRGENPIMAFLANLLLLQLLPQEKGEESQMLHPFSRVPECPTVGDSRGH</sequence>
<dbReference type="OrthoDB" id="976209at2759"/>
<organism evidence="2 3">
    <name type="scientific">Mucuna pruriens</name>
    <name type="common">Velvet bean</name>
    <name type="synonym">Dolichos pruriens</name>
    <dbReference type="NCBI Taxonomy" id="157652"/>
    <lineage>
        <taxon>Eukaryota</taxon>
        <taxon>Viridiplantae</taxon>
        <taxon>Streptophyta</taxon>
        <taxon>Embryophyta</taxon>
        <taxon>Tracheophyta</taxon>
        <taxon>Spermatophyta</taxon>
        <taxon>Magnoliopsida</taxon>
        <taxon>eudicotyledons</taxon>
        <taxon>Gunneridae</taxon>
        <taxon>Pentapetalae</taxon>
        <taxon>rosids</taxon>
        <taxon>fabids</taxon>
        <taxon>Fabales</taxon>
        <taxon>Fabaceae</taxon>
        <taxon>Papilionoideae</taxon>
        <taxon>50 kb inversion clade</taxon>
        <taxon>NPAAA clade</taxon>
        <taxon>indigoferoid/millettioid clade</taxon>
        <taxon>Phaseoleae</taxon>
        <taxon>Mucuna</taxon>
    </lineage>
</organism>
<dbReference type="EMBL" id="QJKJ01002865">
    <property type="protein sequence ID" value="RDY00989.1"/>
    <property type="molecule type" value="Genomic_DNA"/>
</dbReference>
<dbReference type="AlphaFoldDB" id="A0A371HDV3"/>
<gene>
    <name evidence="2" type="ORF">CR513_15744</name>
</gene>
<reference evidence="2" key="1">
    <citation type="submission" date="2018-05" db="EMBL/GenBank/DDBJ databases">
        <title>Draft genome of Mucuna pruriens seed.</title>
        <authorList>
            <person name="Nnadi N.E."/>
            <person name="Vos R."/>
            <person name="Hasami M.H."/>
            <person name="Devisetty U.K."/>
            <person name="Aguiy J.C."/>
        </authorList>
    </citation>
    <scope>NUCLEOTIDE SEQUENCE [LARGE SCALE GENOMIC DNA]</scope>
    <source>
        <strain evidence="2">JCA_2017</strain>
    </source>
</reference>
<comment type="caution">
    <text evidence="2">The sequence shown here is derived from an EMBL/GenBank/DDBJ whole genome shotgun (WGS) entry which is preliminary data.</text>
</comment>
<proteinExistence type="predicted"/>
<accession>A0A371HDV3</accession>
<feature type="domain" description="DUF7745" evidence="1">
    <location>
        <begin position="6"/>
        <end position="83"/>
    </location>
</feature>
<dbReference type="PANTHER" id="PTHR48154">
    <property type="entry name" value="PROTEIN, PUTATIVE-RELATED"/>
    <property type="match status" value="1"/>
</dbReference>
<dbReference type="InterPro" id="IPR056647">
    <property type="entry name" value="DUF7745"/>
</dbReference>
<dbReference type="PANTHER" id="PTHR48154:SF1">
    <property type="entry name" value="PROTEIN, PUTATIVE-RELATED"/>
    <property type="match status" value="1"/>
</dbReference>
<feature type="non-terminal residue" evidence="2">
    <location>
        <position position="1"/>
    </location>
</feature>
<evidence type="ECO:0000313" key="2">
    <source>
        <dbReference type="EMBL" id="RDY00989.1"/>
    </source>
</evidence>
<dbReference type="Proteomes" id="UP000257109">
    <property type="component" value="Unassembled WGS sequence"/>
</dbReference>
<name>A0A371HDV3_MUCPR</name>
<dbReference type="Pfam" id="PF24924">
    <property type="entry name" value="DUF7745"/>
    <property type="match status" value="1"/>
</dbReference>
<protein>
    <recommendedName>
        <fullName evidence="1">DUF7745 domain-containing protein</fullName>
    </recommendedName>
</protein>